<feature type="transmembrane region" description="Helical" evidence="1">
    <location>
        <begin position="48"/>
        <end position="67"/>
    </location>
</feature>
<evidence type="ECO:0000256" key="1">
    <source>
        <dbReference type="SAM" id="Phobius"/>
    </source>
</evidence>
<keyword evidence="1" id="KW-0472">Membrane</keyword>
<organism evidence="2 3">
    <name type="scientific">Vibrio harveyi</name>
    <name type="common">Beneckea harveyi</name>
    <dbReference type="NCBI Taxonomy" id="669"/>
    <lineage>
        <taxon>Bacteria</taxon>
        <taxon>Pseudomonadati</taxon>
        <taxon>Pseudomonadota</taxon>
        <taxon>Gammaproteobacteria</taxon>
        <taxon>Vibrionales</taxon>
        <taxon>Vibrionaceae</taxon>
        <taxon>Vibrio</taxon>
    </lineage>
</organism>
<dbReference type="EMBL" id="CP014039">
    <property type="protein sequence ID" value="AMG01440.1"/>
    <property type="molecule type" value="Genomic_DNA"/>
</dbReference>
<sequence length="133" mass="15041">MEIKIAHLGFIQGVINRMGQNSFLLKGWSITLIAALFALAAKDANEQFALIAYIPTVVFWLLDAFFLHQEKLYRKLYEQVAEEIIDSSKFTLNTSVVRDSVEGYASVILSKTLLPFYGLIILVNLFAMFCILT</sequence>
<gene>
    <name evidence="2" type="ORF">AL538_24295</name>
</gene>
<reference evidence="2" key="1">
    <citation type="submission" date="2018-01" db="EMBL/GenBank/DDBJ databases">
        <title>FDA dAtabase for Regulatory Grade micrObial Sequences (FDA-ARGOS): Supporting development and validation of Infectious Disease Dx tests.</title>
        <authorList>
            <person name="Hoffmann M."/>
            <person name="Allard M."/>
            <person name="Evans P."/>
            <person name="Brown E."/>
            <person name="Tallon L."/>
            <person name="Sadzewicz L."/>
            <person name="Sengamalay N."/>
            <person name="Ott S."/>
            <person name="Godinez A."/>
            <person name="Nagaraj S."/>
            <person name="Vyas G."/>
            <person name="Aluvathingal J."/>
            <person name="Nadendla S."/>
            <person name="Geyer C."/>
            <person name="Sichtig H."/>
        </authorList>
    </citation>
    <scope>NUCLEOTIDE SEQUENCE</scope>
    <source>
        <strain evidence="2">FDAARGOS_107</strain>
    </source>
</reference>
<feature type="transmembrane region" description="Helical" evidence="1">
    <location>
        <begin position="114"/>
        <end position="132"/>
    </location>
</feature>
<protein>
    <submittedName>
        <fullName evidence="2">Uncharacterized protein</fullName>
    </submittedName>
</protein>
<keyword evidence="1" id="KW-1133">Transmembrane helix</keyword>
<keyword evidence="3" id="KW-1185">Reference proteome</keyword>
<feature type="transmembrane region" description="Helical" evidence="1">
    <location>
        <begin position="23"/>
        <end position="41"/>
    </location>
</feature>
<dbReference type="Proteomes" id="UP000067422">
    <property type="component" value="Chromosome 2"/>
</dbReference>
<evidence type="ECO:0000313" key="3">
    <source>
        <dbReference type="Proteomes" id="UP000067422"/>
    </source>
</evidence>
<accession>A0ABN4L976</accession>
<name>A0ABN4L976_VIBHA</name>
<keyword evidence="1" id="KW-0812">Transmembrane</keyword>
<proteinExistence type="predicted"/>
<evidence type="ECO:0000313" key="2">
    <source>
        <dbReference type="EMBL" id="AMG01440.1"/>
    </source>
</evidence>